<gene>
    <name evidence="1" type="ORF">L1F29_18520</name>
</gene>
<organism evidence="1 2">
    <name type="scientific">Paenibacillus spongiae</name>
    <dbReference type="NCBI Taxonomy" id="2909671"/>
    <lineage>
        <taxon>Bacteria</taxon>
        <taxon>Bacillati</taxon>
        <taxon>Bacillota</taxon>
        <taxon>Bacilli</taxon>
        <taxon>Bacillales</taxon>
        <taxon>Paenibacillaceae</taxon>
        <taxon>Paenibacillus</taxon>
    </lineage>
</organism>
<evidence type="ECO:0000313" key="2">
    <source>
        <dbReference type="Proteomes" id="UP001057877"/>
    </source>
</evidence>
<dbReference type="Proteomes" id="UP001057877">
    <property type="component" value="Chromosome"/>
</dbReference>
<reference evidence="1" key="1">
    <citation type="submission" date="2022-01" db="EMBL/GenBank/DDBJ databases">
        <title>Paenibacillus spongiae sp. nov., isolated from marine sponge.</title>
        <authorList>
            <person name="Li Z."/>
            <person name="Zhang M."/>
        </authorList>
    </citation>
    <scope>NUCLEOTIDE SEQUENCE</scope>
    <source>
        <strain evidence="1">PHS-Z3</strain>
    </source>
</reference>
<proteinExistence type="predicted"/>
<protein>
    <recommendedName>
        <fullName evidence="3">YlbF family regulator</fullName>
    </recommendedName>
</protein>
<dbReference type="EMBL" id="CP091430">
    <property type="protein sequence ID" value="UVI27466.1"/>
    <property type="molecule type" value="Genomic_DNA"/>
</dbReference>
<dbReference type="RefSeq" id="WP_258383554.1">
    <property type="nucleotide sequence ID" value="NZ_CP091430.1"/>
</dbReference>
<sequence>MNDRNYCEITQPEGVYHRFELLQEIDDTLTEMEIYMKRNPEDEMARLQYEQYFKKREALVEPFLLYCEAVSTQETVCCKL</sequence>
<evidence type="ECO:0008006" key="3">
    <source>
        <dbReference type="Google" id="ProtNLM"/>
    </source>
</evidence>
<name>A0ABY5S0T9_9BACL</name>
<evidence type="ECO:0000313" key="1">
    <source>
        <dbReference type="EMBL" id="UVI27466.1"/>
    </source>
</evidence>
<keyword evidence="2" id="KW-1185">Reference proteome</keyword>
<accession>A0ABY5S0T9</accession>